<comment type="subcellular location">
    <subcellularLocation>
        <location evidence="1">Endomembrane system</location>
        <topology evidence="1">Multi-pass membrane protein</topology>
    </subcellularLocation>
</comment>
<evidence type="ECO:0000256" key="6">
    <source>
        <dbReference type="ARBA" id="ARBA00023136"/>
    </source>
</evidence>
<evidence type="ECO:0000256" key="1">
    <source>
        <dbReference type="ARBA" id="ARBA00004127"/>
    </source>
</evidence>
<comment type="caution">
    <text evidence="9">The sequence shown here is derived from an EMBL/GenBank/DDBJ whole genome shotgun (WGS) entry which is preliminary data.</text>
</comment>
<protein>
    <submittedName>
        <fullName evidence="9">Phospholipid carrier-dependent glycosyltransferase</fullName>
    </submittedName>
</protein>
<evidence type="ECO:0000256" key="4">
    <source>
        <dbReference type="ARBA" id="ARBA00022692"/>
    </source>
</evidence>
<keyword evidence="2" id="KW-0328">Glycosyltransferase</keyword>
<keyword evidence="4 7" id="KW-0812">Transmembrane</keyword>
<dbReference type="AlphaFoldDB" id="A0A6M1R882"/>
<dbReference type="GO" id="GO:0000030">
    <property type="term" value="F:mannosyltransferase activity"/>
    <property type="evidence" value="ECO:0007669"/>
    <property type="project" value="InterPro"/>
</dbReference>
<dbReference type="GO" id="GO:0016020">
    <property type="term" value="C:membrane"/>
    <property type="evidence" value="ECO:0007669"/>
    <property type="project" value="InterPro"/>
</dbReference>
<feature type="transmembrane region" description="Helical" evidence="7">
    <location>
        <begin position="104"/>
        <end position="125"/>
    </location>
</feature>
<evidence type="ECO:0000256" key="7">
    <source>
        <dbReference type="SAM" id="Phobius"/>
    </source>
</evidence>
<feature type="transmembrane region" description="Helical" evidence="7">
    <location>
        <begin position="254"/>
        <end position="273"/>
    </location>
</feature>
<feature type="transmembrane region" description="Helical" evidence="7">
    <location>
        <begin position="426"/>
        <end position="445"/>
    </location>
</feature>
<evidence type="ECO:0000256" key="5">
    <source>
        <dbReference type="ARBA" id="ARBA00022989"/>
    </source>
</evidence>
<feature type="transmembrane region" description="Helical" evidence="7">
    <location>
        <begin position="361"/>
        <end position="383"/>
    </location>
</feature>
<accession>A0A6M1R882</accession>
<evidence type="ECO:0000313" key="10">
    <source>
        <dbReference type="Proteomes" id="UP000483261"/>
    </source>
</evidence>
<name>A0A6M1R882_9ACTN</name>
<sequence>MPRSTPEDGADVRLPKRLLAAMVLVAFFALSLSSYVALTRSLQYQTRDEGPNAGYAVEVASGRLPTIDTPVTTDADRYPQVVEGRATMVDEPHRHIWTANHPPLYYLMSLPFVAAAGALDAPQVMIVGMRLINAAGSALCVLLVGLIAFEVTRREATAFLATGIAASCAVLVTAGGHIANDGVAVAASSLTLLATIRIFDHGLSVRRLSLVALAGAAAAGAKAPGVLTVVLCGAAIAVALLVTDRSWRGVVRALGASAVATGVPAFATGWFYVRNIVLYGDPTATDALLEKFDREPNGPRWQVLTDGSLWLDWYERLWAPLPAEGYAVGADVLAVVAVIGLLVLLVRRATGAPPGPTVPRAGWLLLAVHAAVVLANLVGFVAGGGNPNDRYLMPLMPLLASALAVGVMALVDLIPPRSRDSRAARAAAAITLVLGGYALLIFGWFVDSATYVGRLPNSESRGAGLVLAAGVACGLVAVCLVARPARTYAARLPLPDRRARRRRSAGEPARRARR</sequence>
<dbReference type="InterPro" id="IPR003342">
    <property type="entry name" value="ArnT-like_N"/>
</dbReference>
<feature type="transmembrane region" description="Helical" evidence="7">
    <location>
        <begin position="326"/>
        <end position="349"/>
    </location>
</feature>
<dbReference type="GO" id="GO:0012505">
    <property type="term" value="C:endomembrane system"/>
    <property type="evidence" value="ECO:0007669"/>
    <property type="project" value="UniProtKB-SubCell"/>
</dbReference>
<feature type="transmembrane region" description="Helical" evidence="7">
    <location>
        <begin position="223"/>
        <end position="242"/>
    </location>
</feature>
<dbReference type="GO" id="GO:0006493">
    <property type="term" value="P:protein O-linked glycosylation"/>
    <property type="evidence" value="ECO:0007669"/>
    <property type="project" value="InterPro"/>
</dbReference>
<dbReference type="Pfam" id="PF02366">
    <property type="entry name" value="PMT"/>
    <property type="match status" value="1"/>
</dbReference>
<evidence type="ECO:0000259" key="8">
    <source>
        <dbReference type="Pfam" id="PF02366"/>
    </source>
</evidence>
<feature type="transmembrane region" description="Helical" evidence="7">
    <location>
        <begin position="131"/>
        <end position="149"/>
    </location>
</feature>
<dbReference type="EMBL" id="JAALAA010000005">
    <property type="protein sequence ID" value="NGN92557.1"/>
    <property type="molecule type" value="Genomic_DNA"/>
</dbReference>
<feature type="transmembrane region" description="Helical" evidence="7">
    <location>
        <begin position="395"/>
        <end position="414"/>
    </location>
</feature>
<dbReference type="Proteomes" id="UP000483261">
    <property type="component" value="Unassembled WGS sequence"/>
</dbReference>
<feature type="transmembrane region" description="Helical" evidence="7">
    <location>
        <begin position="18"/>
        <end position="38"/>
    </location>
</feature>
<proteinExistence type="predicted"/>
<keyword evidence="5 7" id="KW-1133">Transmembrane helix</keyword>
<feature type="domain" description="ArnT-like N-terminal" evidence="8">
    <location>
        <begin position="122"/>
        <end position="241"/>
    </location>
</feature>
<organism evidence="9 10">
    <name type="scientific">Nocardioides turkmenicus</name>
    <dbReference type="NCBI Taxonomy" id="2711220"/>
    <lineage>
        <taxon>Bacteria</taxon>
        <taxon>Bacillati</taxon>
        <taxon>Actinomycetota</taxon>
        <taxon>Actinomycetes</taxon>
        <taxon>Propionibacteriales</taxon>
        <taxon>Nocardioidaceae</taxon>
        <taxon>Nocardioides</taxon>
    </lineage>
</organism>
<evidence type="ECO:0000256" key="3">
    <source>
        <dbReference type="ARBA" id="ARBA00022679"/>
    </source>
</evidence>
<dbReference type="RefSeq" id="WP_165110320.1">
    <property type="nucleotide sequence ID" value="NZ_JAALAA010000005.1"/>
</dbReference>
<feature type="transmembrane region" description="Helical" evidence="7">
    <location>
        <begin position="156"/>
        <end position="179"/>
    </location>
</feature>
<keyword evidence="3 9" id="KW-0808">Transferase</keyword>
<evidence type="ECO:0000256" key="2">
    <source>
        <dbReference type="ARBA" id="ARBA00022676"/>
    </source>
</evidence>
<evidence type="ECO:0000313" key="9">
    <source>
        <dbReference type="EMBL" id="NGN92557.1"/>
    </source>
</evidence>
<keyword evidence="6 7" id="KW-0472">Membrane</keyword>
<keyword evidence="10" id="KW-1185">Reference proteome</keyword>
<feature type="transmembrane region" description="Helical" evidence="7">
    <location>
        <begin position="465"/>
        <end position="482"/>
    </location>
</feature>
<gene>
    <name evidence="9" type="ORF">G5C66_07365</name>
</gene>
<reference evidence="9 10" key="1">
    <citation type="submission" date="2020-02" db="EMBL/GenBank/DDBJ databases">
        <title>Whole-genome analyses of novel actinobacteria.</title>
        <authorList>
            <person name="Sahin N."/>
        </authorList>
    </citation>
    <scope>NUCLEOTIDE SEQUENCE [LARGE SCALE GENOMIC DNA]</scope>
    <source>
        <strain evidence="9 10">KC13</strain>
    </source>
</reference>